<dbReference type="InterPro" id="IPR027365">
    <property type="entry name" value="GNAT_acetyltra_YdfB-like"/>
</dbReference>
<dbReference type="InterPro" id="IPR000182">
    <property type="entry name" value="GNAT_dom"/>
</dbReference>
<evidence type="ECO:0000313" key="2">
    <source>
        <dbReference type="EMBL" id="OFI47800.1"/>
    </source>
</evidence>
<evidence type="ECO:0000259" key="1">
    <source>
        <dbReference type="PROSITE" id="PS51186"/>
    </source>
</evidence>
<protein>
    <recommendedName>
        <fullName evidence="1">N-acetyltransferase domain-containing protein</fullName>
    </recommendedName>
</protein>
<organism evidence="2 3">
    <name type="scientific">Floricoccus penangensis</name>
    <dbReference type="NCBI Taxonomy" id="1859475"/>
    <lineage>
        <taxon>Bacteria</taxon>
        <taxon>Bacillati</taxon>
        <taxon>Bacillota</taxon>
        <taxon>Bacilli</taxon>
        <taxon>Lactobacillales</taxon>
        <taxon>Streptococcaceae</taxon>
        <taxon>Floricoccus</taxon>
    </lineage>
</organism>
<dbReference type="Gene3D" id="3.40.630.30">
    <property type="match status" value="1"/>
</dbReference>
<keyword evidence="3" id="KW-1185">Reference proteome</keyword>
<reference evidence="3" key="1">
    <citation type="submission" date="2016-09" db="EMBL/GenBank/DDBJ databases">
        <title>Draft genome sequence of a novel species of the family Streptococcaceae isolated from flowers.</title>
        <authorList>
            <person name="Chuah L.-O."/>
            <person name="Yap K.-P."/>
            <person name="Thong K.L."/>
            <person name="Liong M.T."/>
            <person name="Ahmad R."/>
            <person name="Rusul G."/>
        </authorList>
    </citation>
    <scope>NUCLEOTIDE SEQUENCE [LARGE SCALE GENOMIC DNA]</scope>
    <source>
        <strain evidence="3">HibF3</strain>
    </source>
</reference>
<gene>
    <name evidence="2" type="ORF">BG262_08910</name>
</gene>
<dbReference type="AlphaFoldDB" id="A0A9Q5JIB1"/>
<dbReference type="CDD" id="cd04301">
    <property type="entry name" value="NAT_SF"/>
    <property type="match status" value="1"/>
</dbReference>
<feature type="domain" description="N-acetyltransferase" evidence="1">
    <location>
        <begin position="97"/>
        <end position="244"/>
    </location>
</feature>
<evidence type="ECO:0000313" key="3">
    <source>
        <dbReference type="Proteomes" id="UP000177273"/>
    </source>
</evidence>
<comment type="caution">
    <text evidence="2">The sequence shown here is derived from an EMBL/GenBank/DDBJ whole genome shotgun (WGS) entry which is preliminary data.</text>
</comment>
<dbReference type="PROSITE" id="PS51186">
    <property type="entry name" value="GNAT"/>
    <property type="match status" value="1"/>
</dbReference>
<dbReference type="SUPFAM" id="SSF55729">
    <property type="entry name" value="Acyl-CoA N-acyltransferases (Nat)"/>
    <property type="match status" value="1"/>
</dbReference>
<accession>A0A9Q5JIB1</accession>
<dbReference type="GO" id="GO:0016747">
    <property type="term" value="F:acyltransferase activity, transferring groups other than amino-acyl groups"/>
    <property type="evidence" value="ECO:0007669"/>
    <property type="project" value="InterPro"/>
</dbReference>
<dbReference type="Proteomes" id="UP000177273">
    <property type="component" value="Unassembled WGS sequence"/>
</dbReference>
<dbReference type="EMBL" id="MKIQ01000003">
    <property type="protein sequence ID" value="OFI47800.1"/>
    <property type="molecule type" value="Genomic_DNA"/>
</dbReference>
<proteinExistence type="predicted"/>
<sequence length="247" mass="28160">MKKIIKIKIEDYLMNEYNCSKEQLSGDNLFFTIKTDVENSFVKIFIYNNSLGVCSSEVLSPKLNEMLEGKSRDEIFELPLVYGQTIHYVPSDCFNDSQIKTDLGMKFNYQFFIDKEIQPLQAISGFDNSLSFDSKGDTDTKAVYIIKDKGEVVAVAGAAETSIDGFWEVGIDVLEKYRKFHLGTELVSRLTQELLKRRIVPFYSASVTNIASQRLAIRAGYVPVWVDTYSNIFDGNYIYTDMLKNSL</sequence>
<dbReference type="Pfam" id="PF12746">
    <property type="entry name" value="GNAT_acetyltran"/>
    <property type="match status" value="1"/>
</dbReference>
<name>A0A9Q5JIB1_9LACT</name>
<dbReference type="InterPro" id="IPR016181">
    <property type="entry name" value="Acyl_CoA_acyltransferase"/>
</dbReference>